<dbReference type="InterPro" id="IPR036047">
    <property type="entry name" value="F-box-like_dom_sf"/>
</dbReference>
<sequence length="671" mass="74429">MALPNFRKHALPSDRAERLAIWQCLVDRSTTEERNEVLRMILKRNDILPTLPMELIIELLDHLPFFESFRLQRVCRSWRATFSQEAVVRASLIAWESHSPSDSARGPNYLTSQTNAAKLRHVKAMRCGRPFSQASYTELDVFRDSFRGQTIKDDPPQLKGTRLAFMRRPQQGCNSVVLRDLTTGHATTLYGDARETIMNIALSSTLIAFTSHSGKLYTQDFTSGAPVRKSVRLPSATIMALHADHGVVGVMLKESGTDYQYSVAIYEFSTGSLLALNNLHPTLLSPHTPSLFLGSFCISSLLMVNANDKIVDTFDYMFHMGESPDVHLEHNRYSFDGQRLHNSVSTFGGGRCAVDLSMPVSQPSGFKDTYTLTLVTNKLQTHRIVETTEPAWPANVEAISLTPWKEIRGFIVRFNCKSTKLAFYEGYDDPKANDVFRDFWHLKSIHHVWKDMHFHRVTPPDHAHLITINPEHESARGQGRGYLLSWLDMPEEASSDIDHDIALCVNDTFIVACLRSGPTMRIRVMNFDEDLQIAGAIGTAYSATDRTLAALSDLPFLSRGDVPLERVALTTASYFGNMAEDMGKAWKGQGGGLQSAASSVGDMLASETKSSGQKKNDAASTSLNEMANGSKKSGATVEGTSIKADEQYANQQTGSANHLGMAYRKASGSEE</sequence>
<dbReference type="AlphaFoldDB" id="A0A1X7RNJ6"/>
<feature type="region of interest" description="Disordered" evidence="1">
    <location>
        <begin position="597"/>
        <end position="671"/>
    </location>
</feature>
<evidence type="ECO:0000259" key="2">
    <source>
        <dbReference type="PROSITE" id="PS50181"/>
    </source>
</evidence>
<name>A0A1X7RNJ6_ZYMT9</name>
<gene>
    <name evidence="3" type="ORF">ZT3D7_G4126</name>
</gene>
<evidence type="ECO:0000313" key="3">
    <source>
        <dbReference type="EMBL" id="SMQ48976.1"/>
    </source>
</evidence>
<dbReference type="SUPFAM" id="SSF69304">
    <property type="entry name" value="Tricorn protease N-terminal domain"/>
    <property type="match status" value="1"/>
</dbReference>
<dbReference type="STRING" id="1276538.A0A1X7RNJ6"/>
<proteinExistence type="predicted"/>
<feature type="compositionally biased region" description="Polar residues" evidence="1">
    <location>
        <begin position="607"/>
        <end position="633"/>
    </location>
</feature>
<feature type="domain" description="F-box" evidence="2">
    <location>
        <begin position="45"/>
        <end position="91"/>
    </location>
</feature>
<dbReference type="InterPro" id="IPR001810">
    <property type="entry name" value="F-box_dom"/>
</dbReference>
<keyword evidence="4" id="KW-1185">Reference proteome</keyword>
<dbReference type="Gene3D" id="1.20.1280.50">
    <property type="match status" value="1"/>
</dbReference>
<protein>
    <recommendedName>
        <fullName evidence="2">F-box domain-containing protein</fullName>
    </recommendedName>
</protein>
<dbReference type="EMBL" id="LT853694">
    <property type="protein sequence ID" value="SMQ48976.1"/>
    <property type="molecule type" value="Genomic_DNA"/>
</dbReference>
<evidence type="ECO:0000256" key="1">
    <source>
        <dbReference type="SAM" id="MobiDB-lite"/>
    </source>
</evidence>
<dbReference type="SMART" id="SM00256">
    <property type="entry name" value="FBOX"/>
    <property type="match status" value="1"/>
</dbReference>
<dbReference type="PROSITE" id="PS50181">
    <property type="entry name" value="FBOX"/>
    <property type="match status" value="1"/>
</dbReference>
<dbReference type="SUPFAM" id="SSF81383">
    <property type="entry name" value="F-box domain"/>
    <property type="match status" value="1"/>
</dbReference>
<evidence type="ECO:0000313" key="4">
    <source>
        <dbReference type="Proteomes" id="UP000215127"/>
    </source>
</evidence>
<dbReference type="Pfam" id="PF00646">
    <property type="entry name" value="F-box"/>
    <property type="match status" value="1"/>
</dbReference>
<organism evidence="3 4">
    <name type="scientific">Zymoseptoria tritici (strain ST99CH_3D7)</name>
    <dbReference type="NCBI Taxonomy" id="1276538"/>
    <lineage>
        <taxon>Eukaryota</taxon>
        <taxon>Fungi</taxon>
        <taxon>Dikarya</taxon>
        <taxon>Ascomycota</taxon>
        <taxon>Pezizomycotina</taxon>
        <taxon>Dothideomycetes</taxon>
        <taxon>Dothideomycetidae</taxon>
        <taxon>Mycosphaerellales</taxon>
        <taxon>Mycosphaerellaceae</taxon>
        <taxon>Zymoseptoria</taxon>
    </lineage>
</organism>
<reference evidence="3 4" key="1">
    <citation type="submission" date="2016-06" db="EMBL/GenBank/DDBJ databases">
        <authorList>
            <person name="Kjaerup R.B."/>
            <person name="Dalgaard T.S."/>
            <person name="Juul-Madsen H.R."/>
        </authorList>
    </citation>
    <scope>NUCLEOTIDE SEQUENCE [LARGE SCALE GENOMIC DNA]</scope>
</reference>
<accession>A0A1X7RNJ6</accession>
<dbReference type="Proteomes" id="UP000215127">
    <property type="component" value="Chromosome 3"/>
</dbReference>